<reference evidence="4 5" key="1">
    <citation type="submission" date="2020-07" db="EMBL/GenBank/DDBJ databases">
        <title>isolation of Luteimonas sp. SJ-16.</title>
        <authorList>
            <person name="Huang X.-X."/>
            <person name="Xu L."/>
            <person name="Sun J.-Q."/>
        </authorList>
    </citation>
    <scope>NUCLEOTIDE SEQUENCE [LARGE SCALE GENOMIC DNA]</scope>
    <source>
        <strain evidence="4 5">SJ-16</strain>
    </source>
</reference>
<comment type="caution">
    <text evidence="4">The sequence shown here is derived from an EMBL/GenBank/DDBJ whole genome shotgun (WGS) entry which is preliminary data.</text>
</comment>
<keyword evidence="2" id="KW-1133">Transmembrane helix</keyword>
<evidence type="ECO:0000256" key="1">
    <source>
        <dbReference type="ARBA" id="ARBA00023012"/>
    </source>
</evidence>
<feature type="domain" description="HTH LytTR-type" evidence="3">
    <location>
        <begin position="187"/>
        <end position="291"/>
    </location>
</feature>
<feature type="transmembrane region" description="Helical" evidence="2">
    <location>
        <begin position="64"/>
        <end position="82"/>
    </location>
</feature>
<proteinExistence type="predicted"/>
<dbReference type="PIRSF" id="PIRSF031767">
    <property type="entry name" value="MHYE_LytTR"/>
    <property type="match status" value="1"/>
</dbReference>
<dbReference type="GO" id="GO:0000156">
    <property type="term" value="F:phosphorelay response regulator activity"/>
    <property type="evidence" value="ECO:0007669"/>
    <property type="project" value="InterPro"/>
</dbReference>
<dbReference type="InterPro" id="IPR007492">
    <property type="entry name" value="LytTR_DNA-bd_dom"/>
</dbReference>
<dbReference type="PANTHER" id="PTHR37299">
    <property type="entry name" value="TRANSCRIPTIONAL REGULATOR-RELATED"/>
    <property type="match status" value="1"/>
</dbReference>
<keyword evidence="2" id="KW-0812">Transmembrane</keyword>
<gene>
    <name evidence="4" type="ORF">H0E82_04630</name>
</gene>
<feature type="transmembrane region" description="Helical" evidence="2">
    <location>
        <begin position="94"/>
        <end position="115"/>
    </location>
</feature>
<dbReference type="Pfam" id="PF04397">
    <property type="entry name" value="LytTR"/>
    <property type="match status" value="1"/>
</dbReference>
<dbReference type="GO" id="GO:0003677">
    <property type="term" value="F:DNA binding"/>
    <property type="evidence" value="ECO:0007669"/>
    <property type="project" value="InterPro"/>
</dbReference>
<keyword evidence="5" id="KW-1185">Reference proteome</keyword>
<feature type="transmembrane region" description="Helical" evidence="2">
    <location>
        <begin position="24"/>
        <end position="44"/>
    </location>
</feature>
<evidence type="ECO:0000256" key="2">
    <source>
        <dbReference type="SAM" id="Phobius"/>
    </source>
</evidence>
<dbReference type="InterPro" id="IPR046947">
    <property type="entry name" value="LytR-like"/>
</dbReference>
<dbReference type="Gene3D" id="2.40.50.1020">
    <property type="entry name" value="LytTr DNA-binding domain"/>
    <property type="match status" value="1"/>
</dbReference>
<dbReference type="InterPro" id="IPR012379">
    <property type="entry name" value="LytTR_MHYE"/>
</dbReference>
<organism evidence="4 5">
    <name type="scientific">Luteimonas deserti</name>
    <dbReference type="NCBI Taxonomy" id="2752306"/>
    <lineage>
        <taxon>Bacteria</taxon>
        <taxon>Pseudomonadati</taxon>
        <taxon>Pseudomonadota</taxon>
        <taxon>Gammaproteobacteria</taxon>
        <taxon>Lysobacterales</taxon>
        <taxon>Lysobacteraceae</taxon>
        <taxon>Luteimonas</taxon>
    </lineage>
</organism>
<keyword evidence="2" id="KW-0472">Membrane</keyword>
<dbReference type="AlphaFoldDB" id="A0A7Z0QNU6"/>
<dbReference type="PANTHER" id="PTHR37299:SF1">
    <property type="entry name" value="STAGE 0 SPORULATION PROTEIN A HOMOLOG"/>
    <property type="match status" value="1"/>
</dbReference>
<evidence type="ECO:0000313" key="5">
    <source>
        <dbReference type="Proteomes" id="UP000589896"/>
    </source>
</evidence>
<dbReference type="PROSITE" id="PS50930">
    <property type="entry name" value="HTH_LYTTR"/>
    <property type="match status" value="1"/>
</dbReference>
<evidence type="ECO:0000313" key="4">
    <source>
        <dbReference type="EMBL" id="NYZ62051.1"/>
    </source>
</evidence>
<dbReference type="EMBL" id="JACCJZ010000010">
    <property type="protein sequence ID" value="NYZ62051.1"/>
    <property type="molecule type" value="Genomic_DNA"/>
</dbReference>
<dbReference type="SMART" id="SM00850">
    <property type="entry name" value="LytTR"/>
    <property type="match status" value="1"/>
</dbReference>
<sequence length="292" mass="33026">MSDRPSTPRSGAERYLAIRRPVEVGYWLVTYLLSGVGNSVTTWMDVQRLDLPYSAWEVASWEGSSAIALLVLVPAMVWFTGRWPVHLDSWRQRLPLYAVASVVWSMLHVGLMVGMRRLVYAWHGETYVFGDAFLYEYLKDARTFLGIVVVLHVYRLLVRRLQGEASLLAAPDDDSAPVEPVERPSRFLVRKLGREFLVAADDIEWIQAAGNYANLHVRGKVYPLRSTLAELEARLDPARFVRVHRSHLVNVDRIASIEALDSGDARIHLQDGTAVPCSRRHRDRLRTAAAPG</sequence>
<dbReference type="Proteomes" id="UP000589896">
    <property type="component" value="Unassembled WGS sequence"/>
</dbReference>
<dbReference type="RefSeq" id="WP_180544264.1">
    <property type="nucleotide sequence ID" value="NZ_JACCJZ010000010.1"/>
</dbReference>
<keyword evidence="1" id="KW-0902">Two-component regulatory system</keyword>
<name>A0A7Z0QNU6_9GAMM</name>
<accession>A0A7Z0QNU6</accession>
<protein>
    <submittedName>
        <fullName evidence="4">LytTR family transcriptional regulator</fullName>
    </submittedName>
</protein>
<feature type="transmembrane region" description="Helical" evidence="2">
    <location>
        <begin position="141"/>
        <end position="158"/>
    </location>
</feature>
<evidence type="ECO:0000259" key="3">
    <source>
        <dbReference type="PROSITE" id="PS50930"/>
    </source>
</evidence>